<dbReference type="EMBL" id="BDGG01000008">
    <property type="protein sequence ID" value="GAV02220.1"/>
    <property type="molecule type" value="Genomic_DNA"/>
</dbReference>
<gene>
    <name evidence="1" type="primary">RvY_12814-1</name>
    <name evidence="1" type="synonym">RvY_12814.1</name>
    <name evidence="1" type="ORF">RvY_12814</name>
</gene>
<sequence>MSQQAMGWSLPATKCKPLLPRYSPHLEETRNHSSLVHHAVLKLRTGYERRVWREVVQDDI</sequence>
<dbReference type="AlphaFoldDB" id="A0A1D1VKT1"/>
<protein>
    <submittedName>
        <fullName evidence="1">Uncharacterized protein</fullName>
    </submittedName>
</protein>
<dbReference type="Proteomes" id="UP000186922">
    <property type="component" value="Unassembled WGS sequence"/>
</dbReference>
<evidence type="ECO:0000313" key="2">
    <source>
        <dbReference type="Proteomes" id="UP000186922"/>
    </source>
</evidence>
<name>A0A1D1VKT1_RAMVA</name>
<evidence type="ECO:0000313" key="1">
    <source>
        <dbReference type="EMBL" id="GAV02220.1"/>
    </source>
</evidence>
<reference evidence="1 2" key="1">
    <citation type="journal article" date="2016" name="Nat. Commun.">
        <title>Extremotolerant tardigrade genome and improved radiotolerance of human cultured cells by tardigrade-unique protein.</title>
        <authorList>
            <person name="Hashimoto T."/>
            <person name="Horikawa D.D."/>
            <person name="Saito Y."/>
            <person name="Kuwahara H."/>
            <person name="Kozuka-Hata H."/>
            <person name="Shin-I T."/>
            <person name="Minakuchi Y."/>
            <person name="Ohishi K."/>
            <person name="Motoyama A."/>
            <person name="Aizu T."/>
            <person name="Enomoto A."/>
            <person name="Kondo K."/>
            <person name="Tanaka S."/>
            <person name="Hara Y."/>
            <person name="Koshikawa S."/>
            <person name="Sagara H."/>
            <person name="Miura T."/>
            <person name="Yokobori S."/>
            <person name="Miyagawa K."/>
            <person name="Suzuki Y."/>
            <person name="Kubo T."/>
            <person name="Oyama M."/>
            <person name="Kohara Y."/>
            <person name="Fujiyama A."/>
            <person name="Arakawa K."/>
            <person name="Katayama T."/>
            <person name="Toyoda A."/>
            <person name="Kunieda T."/>
        </authorList>
    </citation>
    <scope>NUCLEOTIDE SEQUENCE [LARGE SCALE GENOMIC DNA]</scope>
    <source>
        <strain evidence="1 2">YOKOZUNA-1</strain>
    </source>
</reference>
<organism evidence="1 2">
    <name type="scientific">Ramazzottius varieornatus</name>
    <name type="common">Water bear</name>
    <name type="synonym">Tardigrade</name>
    <dbReference type="NCBI Taxonomy" id="947166"/>
    <lineage>
        <taxon>Eukaryota</taxon>
        <taxon>Metazoa</taxon>
        <taxon>Ecdysozoa</taxon>
        <taxon>Tardigrada</taxon>
        <taxon>Eutardigrada</taxon>
        <taxon>Parachela</taxon>
        <taxon>Hypsibioidea</taxon>
        <taxon>Ramazzottiidae</taxon>
        <taxon>Ramazzottius</taxon>
    </lineage>
</organism>
<keyword evidence="2" id="KW-1185">Reference proteome</keyword>
<proteinExistence type="predicted"/>
<comment type="caution">
    <text evidence="1">The sequence shown here is derived from an EMBL/GenBank/DDBJ whole genome shotgun (WGS) entry which is preliminary data.</text>
</comment>
<accession>A0A1D1VKT1</accession>